<evidence type="ECO:0000259" key="15">
    <source>
        <dbReference type="PROSITE" id="PS50004"/>
    </source>
</evidence>
<comment type="similarity">
    <text evidence="3">Belongs to the peptidase S54 family.</text>
</comment>
<evidence type="ECO:0000313" key="16">
    <source>
        <dbReference type="EMBL" id="CAD6244404.1"/>
    </source>
</evidence>
<dbReference type="PANTHER" id="PTHR10857">
    <property type="entry name" value="COPINE"/>
    <property type="match status" value="1"/>
</dbReference>
<comment type="similarity">
    <text evidence="4">Belongs to the copine family.</text>
</comment>
<dbReference type="CDD" id="cd04048">
    <property type="entry name" value="C2A_Copine"/>
    <property type="match status" value="1"/>
</dbReference>
<dbReference type="GO" id="GO:0005544">
    <property type="term" value="F:calcium-dependent phospholipid binding"/>
    <property type="evidence" value="ECO:0007669"/>
    <property type="project" value="InterPro"/>
</dbReference>
<evidence type="ECO:0000256" key="5">
    <source>
        <dbReference type="ARBA" id="ARBA00022475"/>
    </source>
</evidence>
<accession>A0A811PHB4</accession>
<sequence>MGNCCSDEVSHAGAHHVGAAAAAKAASAASAAADRFLRSRGAGASTQIELSLSASNLGDQEYFPKSNPMVVVYSKRRDGALEEIGRSEVILNSLNPFWTTKISAQYQFEVLQPLVFQVFDIHQQFHDVSEKMLKLEEQEFLGEATCLLSEVITKRDRLLTLKLGVSEHNLPNPNKFGELTVQAEESSGSKAIMEMIFHCSDLEIKDLLTKSDTFLLISGISDSGMPVPICKTEVRKNDLNPRWRPVILNLQQIGSKENPLIIECFNFSSNGKHDLVGKIVKSVAELENMYHKKNGENFFVPASNAHECHSKEVLKSQLYVEKYVESNRHTFLDYISVGCQLNFMVGVDFTASNGNPRLPDSLHYIDPSGRPNVYQKVILEVGDVLQYYDPAKRFPAWGFGARPIDGPCSHCFNLNGSTYQPEVDGIQGIMSAYISALRNVSLAGPTLFGQLISTAMAIASQSLADNQQKYFILLIVTDGVVTDFQETIDAIIKASDFPISIIVVGVGGADFKEMEFLDPNKGEKLESSTGRVASRDMIQFAPMKDMHEHLVSRRLQKLGALVWDKVVQEHQGWRLLTCIWLHAGVAHLLANMISLVLIGLRLEQQFGYVRIGIVYLVSGVGGSVLSSLFIRNTISVGASGALFGLLGAMLSELFTNWTIYSNKVYQMLNYQKMILAMVTIFEERRCQVEQRRVAFLNYQWGHGSFSRSCSCHHKFSRTLASDVDVEATPMEHCYYWILVQVINYIWLGGSVELCLASLHVRFQRLL</sequence>
<dbReference type="Gene3D" id="2.60.40.150">
    <property type="entry name" value="C2 domain"/>
    <property type="match status" value="2"/>
</dbReference>
<dbReference type="SMART" id="SM00327">
    <property type="entry name" value="VWA"/>
    <property type="match status" value="1"/>
</dbReference>
<feature type="transmembrane region" description="Helical" evidence="14">
    <location>
        <begin position="636"/>
        <end position="659"/>
    </location>
</feature>
<comment type="subcellular location">
    <subcellularLocation>
        <location evidence="2">Cell membrane</location>
        <topology evidence="2">Lipid-anchor</topology>
    </subcellularLocation>
    <subcellularLocation>
        <location evidence="1">Membrane</location>
        <topology evidence="1">Multi-pass membrane protein</topology>
    </subcellularLocation>
</comment>
<dbReference type="PANTHER" id="PTHR10857:SF106">
    <property type="entry name" value="C2 DOMAIN-CONTAINING PROTEIN"/>
    <property type="match status" value="1"/>
</dbReference>
<dbReference type="InterPro" id="IPR010734">
    <property type="entry name" value="Copine_C"/>
</dbReference>
<dbReference type="GO" id="GO:0046872">
    <property type="term" value="F:metal ion binding"/>
    <property type="evidence" value="ECO:0007669"/>
    <property type="project" value="UniProtKB-KW"/>
</dbReference>
<dbReference type="Pfam" id="PF00168">
    <property type="entry name" value="C2"/>
    <property type="match status" value="2"/>
</dbReference>
<evidence type="ECO:0000313" key="17">
    <source>
        <dbReference type="Proteomes" id="UP000604825"/>
    </source>
</evidence>
<evidence type="ECO:0000256" key="4">
    <source>
        <dbReference type="ARBA" id="ARBA00009048"/>
    </source>
</evidence>
<evidence type="ECO:0000256" key="9">
    <source>
        <dbReference type="ARBA" id="ARBA00022821"/>
    </source>
</evidence>
<keyword evidence="6 14" id="KW-0812">Transmembrane</keyword>
<comment type="caution">
    <text evidence="16">The sequence shown here is derived from an EMBL/GenBank/DDBJ whole genome shotgun (WGS) entry which is preliminary data.</text>
</comment>
<keyword evidence="9" id="KW-0611">Plant defense</keyword>
<gene>
    <name evidence="16" type="ORF">NCGR_LOCUS29103</name>
</gene>
<evidence type="ECO:0000256" key="8">
    <source>
        <dbReference type="ARBA" id="ARBA00022737"/>
    </source>
</evidence>
<proteinExistence type="inferred from homology"/>
<keyword evidence="10" id="KW-0106">Calcium</keyword>
<dbReference type="FunFam" id="2.60.40.150:FF:000168">
    <property type="entry name" value="Protein BONZAI 1"/>
    <property type="match status" value="1"/>
</dbReference>
<name>A0A811PHB4_9POAL</name>
<dbReference type="InterPro" id="IPR000008">
    <property type="entry name" value="C2_dom"/>
</dbReference>
<feature type="transmembrane region" description="Helical" evidence="14">
    <location>
        <begin position="612"/>
        <end position="630"/>
    </location>
</feature>
<dbReference type="EMBL" id="CAJGYO010000007">
    <property type="protein sequence ID" value="CAD6244404.1"/>
    <property type="molecule type" value="Genomic_DNA"/>
</dbReference>
<dbReference type="FunFam" id="3.40.50.410:FF:000150">
    <property type="entry name" value="Protein BONZAI 2"/>
    <property type="match status" value="1"/>
</dbReference>
<feature type="domain" description="C2" evidence="15">
    <location>
        <begin position="26"/>
        <end position="161"/>
    </location>
</feature>
<evidence type="ECO:0000256" key="10">
    <source>
        <dbReference type="ARBA" id="ARBA00022837"/>
    </source>
</evidence>
<evidence type="ECO:0000256" key="1">
    <source>
        <dbReference type="ARBA" id="ARBA00004141"/>
    </source>
</evidence>
<organism evidence="16 17">
    <name type="scientific">Miscanthus lutarioriparius</name>
    <dbReference type="NCBI Taxonomy" id="422564"/>
    <lineage>
        <taxon>Eukaryota</taxon>
        <taxon>Viridiplantae</taxon>
        <taxon>Streptophyta</taxon>
        <taxon>Embryophyta</taxon>
        <taxon>Tracheophyta</taxon>
        <taxon>Spermatophyta</taxon>
        <taxon>Magnoliopsida</taxon>
        <taxon>Liliopsida</taxon>
        <taxon>Poales</taxon>
        <taxon>Poaceae</taxon>
        <taxon>PACMAD clade</taxon>
        <taxon>Panicoideae</taxon>
        <taxon>Andropogonodae</taxon>
        <taxon>Andropogoneae</taxon>
        <taxon>Saccharinae</taxon>
        <taxon>Miscanthus</taxon>
    </lineage>
</organism>
<dbReference type="GO" id="GO:0004252">
    <property type="term" value="F:serine-type endopeptidase activity"/>
    <property type="evidence" value="ECO:0007669"/>
    <property type="project" value="InterPro"/>
</dbReference>
<dbReference type="FunFam" id="2.60.40.150:FF:000208">
    <property type="entry name" value="Protein BONZAI 2"/>
    <property type="match status" value="1"/>
</dbReference>
<dbReference type="SUPFAM" id="SSF144091">
    <property type="entry name" value="Rhomboid-like"/>
    <property type="match status" value="1"/>
</dbReference>
<dbReference type="OrthoDB" id="5855668at2759"/>
<keyword evidence="8" id="KW-0677">Repeat</keyword>
<feature type="domain" description="C2" evidence="15">
    <location>
        <begin position="175"/>
        <end position="299"/>
    </location>
</feature>
<keyword evidence="17" id="KW-1185">Reference proteome</keyword>
<dbReference type="InterPro" id="IPR035892">
    <property type="entry name" value="C2_domain_sf"/>
</dbReference>
<dbReference type="SUPFAM" id="SSF49562">
    <property type="entry name" value="C2 domain (Calcium/lipid-binding domain, CaLB)"/>
    <property type="match status" value="2"/>
</dbReference>
<evidence type="ECO:0000256" key="12">
    <source>
        <dbReference type="ARBA" id="ARBA00023136"/>
    </source>
</evidence>
<dbReference type="Pfam" id="PF01694">
    <property type="entry name" value="Rhomboid"/>
    <property type="match status" value="1"/>
</dbReference>
<keyword evidence="5" id="KW-1003">Cell membrane</keyword>
<dbReference type="InterPro" id="IPR022764">
    <property type="entry name" value="Peptidase_S54_rhomboid_dom"/>
</dbReference>
<keyword evidence="7" id="KW-0479">Metal-binding</keyword>
<dbReference type="GO" id="GO:0005886">
    <property type="term" value="C:plasma membrane"/>
    <property type="evidence" value="ECO:0007669"/>
    <property type="project" value="UniProtKB-SubCell"/>
</dbReference>
<dbReference type="PROSITE" id="PS50004">
    <property type="entry name" value="C2"/>
    <property type="match status" value="2"/>
</dbReference>
<evidence type="ECO:0000256" key="11">
    <source>
        <dbReference type="ARBA" id="ARBA00022989"/>
    </source>
</evidence>
<dbReference type="GO" id="GO:0071277">
    <property type="term" value="P:cellular response to calcium ion"/>
    <property type="evidence" value="ECO:0007669"/>
    <property type="project" value="TreeGrafter"/>
</dbReference>
<evidence type="ECO:0000256" key="6">
    <source>
        <dbReference type="ARBA" id="ARBA00022692"/>
    </source>
</evidence>
<dbReference type="Gene3D" id="3.40.50.410">
    <property type="entry name" value="von Willebrand factor, type A domain"/>
    <property type="match status" value="1"/>
</dbReference>
<protein>
    <recommendedName>
        <fullName evidence="15">C2 domain-containing protein</fullName>
    </recommendedName>
</protein>
<dbReference type="AlphaFoldDB" id="A0A811PHB4"/>
<keyword evidence="11 14" id="KW-1133">Transmembrane helix</keyword>
<evidence type="ECO:0000256" key="14">
    <source>
        <dbReference type="SAM" id="Phobius"/>
    </source>
</evidence>
<feature type="transmembrane region" description="Helical" evidence="14">
    <location>
        <begin position="579"/>
        <end position="600"/>
    </location>
</feature>
<dbReference type="InterPro" id="IPR045052">
    <property type="entry name" value="Copine"/>
</dbReference>
<reference evidence="16" key="1">
    <citation type="submission" date="2020-10" db="EMBL/GenBank/DDBJ databases">
        <authorList>
            <person name="Han B."/>
            <person name="Lu T."/>
            <person name="Zhao Q."/>
            <person name="Huang X."/>
            <person name="Zhao Y."/>
        </authorList>
    </citation>
    <scope>NUCLEOTIDE SEQUENCE</scope>
</reference>
<evidence type="ECO:0000256" key="7">
    <source>
        <dbReference type="ARBA" id="ARBA00022723"/>
    </source>
</evidence>
<evidence type="ECO:0000256" key="13">
    <source>
        <dbReference type="ARBA" id="ARBA00023288"/>
    </source>
</evidence>
<dbReference type="Proteomes" id="UP000604825">
    <property type="component" value="Unassembled WGS sequence"/>
</dbReference>
<keyword evidence="13" id="KW-0449">Lipoprotein</keyword>
<keyword evidence="12 14" id="KW-0472">Membrane</keyword>
<dbReference type="CDD" id="cd04047">
    <property type="entry name" value="C2B_Copine"/>
    <property type="match status" value="1"/>
</dbReference>
<dbReference type="Gene3D" id="1.20.1540.10">
    <property type="entry name" value="Rhomboid-like"/>
    <property type="match status" value="1"/>
</dbReference>
<dbReference type="GO" id="GO:0006952">
    <property type="term" value="P:defense response"/>
    <property type="evidence" value="ECO:0007669"/>
    <property type="project" value="UniProtKB-KW"/>
</dbReference>
<dbReference type="SUPFAM" id="SSF53300">
    <property type="entry name" value="vWA-like"/>
    <property type="match status" value="1"/>
</dbReference>
<dbReference type="InterPro" id="IPR036465">
    <property type="entry name" value="vWFA_dom_sf"/>
</dbReference>
<evidence type="ECO:0000256" key="2">
    <source>
        <dbReference type="ARBA" id="ARBA00004193"/>
    </source>
</evidence>
<dbReference type="SMART" id="SM00239">
    <property type="entry name" value="C2"/>
    <property type="match status" value="2"/>
</dbReference>
<dbReference type="Pfam" id="PF07002">
    <property type="entry name" value="Copine"/>
    <property type="match status" value="1"/>
</dbReference>
<evidence type="ECO:0000256" key="3">
    <source>
        <dbReference type="ARBA" id="ARBA00009045"/>
    </source>
</evidence>
<dbReference type="InterPro" id="IPR035952">
    <property type="entry name" value="Rhomboid-like_sf"/>
</dbReference>
<dbReference type="InterPro" id="IPR037768">
    <property type="entry name" value="C2B_Copine"/>
</dbReference>
<dbReference type="InterPro" id="IPR002035">
    <property type="entry name" value="VWF_A"/>
</dbReference>